<dbReference type="EMBL" id="MU129064">
    <property type="protein sequence ID" value="KAF9508135.1"/>
    <property type="molecule type" value="Genomic_DNA"/>
</dbReference>
<feature type="transmembrane region" description="Helical" evidence="2">
    <location>
        <begin position="374"/>
        <end position="392"/>
    </location>
</feature>
<keyword evidence="2" id="KW-0812">Transmembrane</keyword>
<feature type="transmembrane region" description="Helical" evidence="2">
    <location>
        <begin position="498"/>
        <end position="519"/>
    </location>
</feature>
<evidence type="ECO:0000256" key="2">
    <source>
        <dbReference type="SAM" id="Phobius"/>
    </source>
</evidence>
<dbReference type="Proteomes" id="UP000886523">
    <property type="component" value="Unassembled WGS sequence"/>
</dbReference>
<feature type="compositionally biased region" description="Basic and acidic residues" evidence="1">
    <location>
        <begin position="89"/>
        <end position="104"/>
    </location>
</feature>
<gene>
    <name evidence="3" type="ORF">BS47DRAFT_1488504</name>
</gene>
<feature type="region of interest" description="Disordered" evidence="1">
    <location>
        <begin position="572"/>
        <end position="595"/>
    </location>
</feature>
<feature type="transmembrane region" description="Helical" evidence="2">
    <location>
        <begin position="454"/>
        <end position="478"/>
    </location>
</feature>
<organism evidence="3 4">
    <name type="scientific">Hydnum rufescens UP504</name>
    <dbReference type="NCBI Taxonomy" id="1448309"/>
    <lineage>
        <taxon>Eukaryota</taxon>
        <taxon>Fungi</taxon>
        <taxon>Dikarya</taxon>
        <taxon>Basidiomycota</taxon>
        <taxon>Agaricomycotina</taxon>
        <taxon>Agaricomycetes</taxon>
        <taxon>Cantharellales</taxon>
        <taxon>Hydnaceae</taxon>
        <taxon>Hydnum</taxon>
    </lineage>
</organism>
<feature type="compositionally biased region" description="Polar residues" evidence="1">
    <location>
        <begin position="171"/>
        <end position="182"/>
    </location>
</feature>
<feature type="region of interest" description="Disordered" evidence="1">
    <location>
        <begin position="1"/>
        <end position="241"/>
    </location>
</feature>
<evidence type="ECO:0000313" key="3">
    <source>
        <dbReference type="EMBL" id="KAF9508135.1"/>
    </source>
</evidence>
<comment type="caution">
    <text evidence="3">The sequence shown here is derived from an EMBL/GenBank/DDBJ whole genome shotgun (WGS) entry which is preliminary data.</text>
</comment>
<accession>A0A9P6DS07</accession>
<evidence type="ECO:0000256" key="1">
    <source>
        <dbReference type="SAM" id="MobiDB-lite"/>
    </source>
</evidence>
<sequence length="654" mass="71691">MSSTRSSSSSNHMIMKSDSPRDRIEVRTAVFPSITEDASEDDEETYPFPRNDRDPEIEEGHKSEETHKIRERLTSIARMILSGGSDGDDDRRPSAGKSEDDKDAPPFISPSEASEARIMVFKDRSERRKAHSASPEKMDALGLSTSPAHTPKSHSPPPHRFHATFSDHSIPLSSNNKRSAASTPKRVSFDSPRPAVSPPLPILSSNEPLKSDPPSPILAPAVNPNANNNHANSRSGSRTRSMSPFHLWPLRRSRSREDPFIPLDPYTYASLTSSSEIDSCSRLADLLLFYPLEWAKQLYLILLLQLPSIYFSRVGRVFEYAELTKSELQRMIELGGSTFLRDRDWSPTNVPPSLSRFKVAWEELVDTLLKEWKTLNVLSALLLSCVAILTIFQTNGSNQPVTRMAALISLTCALWSLVFGCLFILRFQTMRAMRKACRWAEAAEQTTTSIGWNVWVFLSLPAVFLSWSLIAFVISILAYTWTTGTATLPAVIGNDVAVWPRLGITCVFVLGLVYLVLVVRTFRSYAEPGERAEALKAVSGGGRGRIEQGAWISSPRLGGILDSLDADLERGLGPVKGGDGTRSLSSSPPPIGRADAAADVGTTVIGDVMEGGGSGSNTPARVVYDRGRLPRNSVRGPGQQAKGVSISRRPSFSV</sequence>
<keyword evidence="2" id="KW-0472">Membrane</keyword>
<feature type="compositionally biased region" description="Low complexity" evidence="1">
    <location>
        <begin position="219"/>
        <end position="232"/>
    </location>
</feature>
<keyword evidence="4" id="KW-1185">Reference proteome</keyword>
<name>A0A9P6DS07_9AGAM</name>
<protein>
    <submittedName>
        <fullName evidence="3">Uncharacterized protein</fullName>
    </submittedName>
</protein>
<dbReference type="OrthoDB" id="3062801at2759"/>
<evidence type="ECO:0000313" key="4">
    <source>
        <dbReference type="Proteomes" id="UP000886523"/>
    </source>
</evidence>
<keyword evidence="2" id="KW-1133">Transmembrane helix</keyword>
<feature type="compositionally biased region" description="Basic and acidic residues" evidence="1">
    <location>
        <begin position="50"/>
        <end position="73"/>
    </location>
</feature>
<reference evidence="3" key="1">
    <citation type="journal article" date="2020" name="Nat. Commun.">
        <title>Large-scale genome sequencing of mycorrhizal fungi provides insights into the early evolution of symbiotic traits.</title>
        <authorList>
            <person name="Miyauchi S."/>
            <person name="Kiss E."/>
            <person name="Kuo A."/>
            <person name="Drula E."/>
            <person name="Kohler A."/>
            <person name="Sanchez-Garcia M."/>
            <person name="Morin E."/>
            <person name="Andreopoulos B."/>
            <person name="Barry K.W."/>
            <person name="Bonito G."/>
            <person name="Buee M."/>
            <person name="Carver A."/>
            <person name="Chen C."/>
            <person name="Cichocki N."/>
            <person name="Clum A."/>
            <person name="Culley D."/>
            <person name="Crous P.W."/>
            <person name="Fauchery L."/>
            <person name="Girlanda M."/>
            <person name="Hayes R.D."/>
            <person name="Keri Z."/>
            <person name="LaButti K."/>
            <person name="Lipzen A."/>
            <person name="Lombard V."/>
            <person name="Magnuson J."/>
            <person name="Maillard F."/>
            <person name="Murat C."/>
            <person name="Nolan M."/>
            <person name="Ohm R.A."/>
            <person name="Pangilinan J."/>
            <person name="Pereira M.F."/>
            <person name="Perotto S."/>
            <person name="Peter M."/>
            <person name="Pfister S."/>
            <person name="Riley R."/>
            <person name="Sitrit Y."/>
            <person name="Stielow J.B."/>
            <person name="Szollosi G."/>
            <person name="Zifcakova L."/>
            <person name="Stursova M."/>
            <person name="Spatafora J.W."/>
            <person name="Tedersoo L."/>
            <person name="Vaario L.M."/>
            <person name="Yamada A."/>
            <person name="Yan M."/>
            <person name="Wang P."/>
            <person name="Xu J."/>
            <person name="Bruns T."/>
            <person name="Baldrian P."/>
            <person name="Vilgalys R."/>
            <person name="Dunand C."/>
            <person name="Henrissat B."/>
            <person name="Grigoriev I.V."/>
            <person name="Hibbett D."/>
            <person name="Nagy L.G."/>
            <person name="Martin F.M."/>
        </authorList>
    </citation>
    <scope>NUCLEOTIDE SEQUENCE</scope>
    <source>
        <strain evidence="3">UP504</strain>
    </source>
</reference>
<feature type="compositionally biased region" description="Low complexity" evidence="1">
    <location>
        <begin position="1"/>
        <end position="17"/>
    </location>
</feature>
<feature type="region of interest" description="Disordered" evidence="1">
    <location>
        <begin position="608"/>
        <end position="654"/>
    </location>
</feature>
<feature type="transmembrane region" description="Helical" evidence="2">
    <location>
        <begin position="404"/>
        <end position="425"/>
    </location>
</feature>
<dbReference type="AlphaFoldDB" id="A0A9P6DS07"/>
<proteinExistence type="predicted"/>